<dbReference type="InterPro" id="IPR003599">
    <property type="entry name" value="Ig_sub"/>
</dbReference>
<dbReference type="STRING" id="48698.ENSPFOP00000025388"/>
<dbReference type="SUPFAM" id="SSF48726">
    <property type="entry name" value="Immunoglobulin"/>
    <property type="match status" value="2"/>
</dbReference>
<sequence length="189" mass="20386">SVIFFCSSTGSDLSFLWFRGSSEITASDRVQIIPTTGGSYLNIVSVTRYDQGTYRCRGSSFESSSYDSASLVVNYGPEETQLEVLPSQGYNEGSTVTLRCSAVSNPPAEFSWFQYPGSTSPLTYTGPVLTFSKIQMSDDGSYTCQAFNSKTQRRHTSQHRIISVKKKPGSTASVTIGASCGCIGLLIVG</sequence>
<dbReference type="PROSITE" id="PS50835">
    <property type="entry name" value="IG_LIKE"/>
    <property type="match status" value="2"/>
</dbReference>
<keyword evidence="3" id="KW-0325">Glycoprotein</keyword>
<dbReference type="Proteomes" id="UP000028760">
    <property type="component" value="Unassembled WGS sequence"/>
</dbReference>
<reference evidence="7" key="1">
    <citation type="submission" date="2013-10" db="EMBL/GenBank/DDBJ databases">
        <authorList>
            <person name="Schartl M."/>
            <person name="Warren W."/>
        </authorList>
    </citation>
    <scope>NUCLEOTIDE SEQUENCE [LARGE SCALE GENOMIC DNA]</scope>
    <source>
        <strain evidence="7">female</strain>
    </source>
</reference>
<dbReference type="OMA" id="KSSEPIC"/>
<dbReference type="SMART" id="SM00408">
    <property type="entry name" value="IGc2"/>
    <property type="match status" value="2"/>
</dbReference>
<dbReference type="InterPro" id="IPR013783">
    <property type="entry name" value="Ig-like_fold"/>
</dbReference>
<evidence type="ECO:0000256" key="2">
    <source>
        <dbReference type="ARBA" id="ARBA00023157"/>
    </source>
</evidence>
<evidence type="ECO:0000313" key="6">
    <source>
        <dbReference type="Ensembl" id="ENSPFOP00000025388.1"/>
    </source>
</evidence>
<reference evidence="6" key="3">
    <citation type="submission" date="2025-09" db="UniProtKB">
        <authorList>
            <consortium name="Ensembl"/>
        </authorList>
    </citation>
    <scope>IDENTIFICATION</scope>
</reference>
<evidence type="ECO:0000313" key="7">
    <source>
        <dbReference type="Proteomes" id="UP000028760"/>
    </source>
</evidence>
<evidence type="ECO:0000256" key="3">
    <source>
        <dbReference type="ARBA" id="ARBA00023180"/>
    </source>
</evidence>
<evidence type="ECO:0000256" key="1">
    <source>
        <dbReference type="ARBA" id="ARBA00022729"/>
    </source>
</evidence>
<dbReference type="InterPro" id="IPR052598">
    <property type="entry name" value="IgSF_CEA-related"/>
</dbReference>
<dbReference type="PANTHER" id="PTHR44337:SF20">
    <property type="entry name" value="CARCINOEMBRYONIC ANTIGEN-RELATED CELL ADHESION MOLECULE 5-RELATED"/>
    <property type="match status" value="1"/>
</dbReference>
<reference evidence="6" key="2">
    <citation type="submission" date="2025-08" db="UniProtKB">
        <authorList>
            <consortium name="Ensembl"/>
        </authorList>
    </citation>
    <scope>IDENTIFICATION</scope>
</reference>
<dbReference type="CDD" id="cd00096">
    <property type="entry name" value="Ig"/>
    <property type="match status" value="1"/>
</dbReference>
<dbReference type="InterPro" id="IPR013151">
    <property type="entry name" value="Immunoglobulin_dom"/>
</dbReference>
<dbReference type="Gene3D" id="2.60.40.10">
    <property type="entry name" value="Immunoglobulins"/>
    <property type="match status" value="2"/>
</dbReference>
<feature type="domain" description="Ig-like" evidence="5">
    <location>
        <begin position="1"/>
        <end position="72"/>
    </location>
</feature>
<dbReference type="InterPro" id="IPR036179">
    <property type="entry name" value="Ig-like_dom_sf"/>
</dbReference>
<keyword evidence="7" id="KW-1185">Reference proteome</keyword>
<proteinExistence type="predicted"/>
<dbReference type="SMART" id="SM00409">
    <property type="entry name" value="IG"/>
    <property type="match status" value="2"/>
</dbReference>
<name>A0A096M1U7_POEFO</name>
<dbReference type="InterPro" id="IPR003598">
    <property type="entry name" value="Ig_sub2"/>
</dbReference>
<evidence type="ECO:0000256" key="4">
    <source>
        <dbReference type="ARBA" id="ARBA00023319"/>
    </source>
</evidence>
<dbReference type="PANTHER" id="PTHR44337">
    <property type="entry name" value="CARCINOEMBRYONIC ANTIGEN-RELATED CELL ADHESION MOLECULE 8"/>
    <property type="match status" value="1"/>
</dbReference>
<accession>A0A096M1U7</accession>
<keyword evidence="4" id="KW-0393">Immunoglobulin domain</keyword>
<organism evidence="6 7">
    <name type="scientific">Poecilia formosa</name>
    <name type="common">Amazon molly</name>
    <name type="synonym">Limia formosa</name>
    <dbReference type="NCBI Taxonomy" id="48698"/>
    <lineage>
        <taxon>Eukaryota</taxon>
        <taxon>Metazoa</taxon>
        <taxon>Chordata</taxon>
        <taxon>Craniata</taxon>
        <taxon>Vertebrata</taxon>
        <taxon>Euteleostomi</taxon>
        <taxon>Actinopterygii</taxon>
        <taxon>Neopterygii</taxon>
        <taxon>Teleostei</taxon>
        <taxon>Neoteleostei</taxon>
        <taxon>Acanthomorphata</taxon>
        <taxon>Ovalentaria</taxon>
        <taxon>Atherinomorphae</taxon>
        <taxon>Cyprinodontiformes</taxon>
        <taxon>Poeciliidae</taxon>
        <taxon>Poeciliinae</taxon>
        <taxon>Poecilia</taxon>
    </lineage>
</organism>
<keyword evidence="1" id="KW-0732">Signal</keyword>
<dbReference type="GeneTree" id="ENSGT01100000263479"/>
<protein>
    <recommendedName>
        <fullName evidence="5">Ig-like domain-containing protein</fullName>
    </recommendedName>
</protein>
<dbReference type="EMBL" id="AYCK01028109">
    <property type="status" value="NOT_ANNOTATED_CDS"/>
    <property type="molecule type" value="Genomic_DNA"/>
</dbReference>
<evidence type="ECO:0000259" key="5">
    <source>
        <dbReference type="PROSITE" id="PS50835"/>
    </source>
</evidence>
<dbReference type="InterPro" id="IPR007110">
    <property type="entry name" value="Ig-like_dom"/>
</dbReference>
<dbReference type="Ensembl" id="ENSPFOT00000029737.1">
    <property type="protein sequence ID" value="ENSPFOP00000025388.1"/>
    <property type="gene ID" value="ENSPFOG00000021791.1"/>
</dbReference>
<feature type="domain" description="Ig-like" evidence="5">
    <location>
        <begin position="77"/>
        <end position="163"/>
    </location>
</feature>
<dbReference type="Pfam" id="PF13927">
    <property type="entry name" value="Ig_3"/>
    <property type="match status" value="1"/>
</dbReference>
<dbReference type="AlphaFoldDB" id="A0A096M1U7"/>
<keyword evidence="2" id="KW-1015">Disulfide bond</keyword>
<dbReference type="Pfam" id="PF00047">
    <property type="entry name" value="ig"/>
    <property type="match status" value="1"/>
</dbReference>